<dbReference type="PANTHER" id="PTHR34070:SF1">
    <property type="entry name" value="DNA ALKYLATION REPAIR PROTEIN"/>
    <property type="match status" value="1"/>
</dbReference>
<gene>
    <name evidence="1" type="ORF">CR205_17480</name>
</gene>
<evidence type="ECO:0000313" key="1">
    <source>
        <dbReference type="EMBL" id="PYZ96155.1"/>
    </source>
</evidence>
<comment type="caution">
    <text evidence="1">The sequence shown here is derived from an EMBL/GenBank/DDBJ whole genome shotgun (WGS) entry which is preliminary data.</text>
</comment>
<proteinExistence type="predicted"/>
<dbReference type="Gene3D" id="1.20.1660.10">
    <property type="entry name" value="Hypothetical protein (EF3068)"/>
    <property type="match status" value="1"/>
</dbReference>
<dbReference type="InterPro" id="IPR016024">
    <property type="entry name" value="ARM-type_fold"/>
</dbReference>
<dbReference type="Gene3D" id="1.25.40.290">
    <property type="entry name" value="ARM repeat domains"/>
    <property type="match status" value="1"/>
</dbReference>
<reference evidence="1 2" key="1">
    <citation type="submission" date="2017-10" db="EMBL/GenBank/DDBJ databases">
        <title>Bacillus sp. nov., a halophilic bacterium isolated from a Yangshapao Lake.</title>
        <authorList>
            <person name="Wang H."/>
        </authorList>
    </citation>
    <scope>NUCLEOTIDE SEQUENCE [LARGE SCALE GENOMIC DNA]</scope>
    <source>
        <strain evidence="1 2">YSP-3</strain>
    </source>
</reference>
<accession>A0A2W0HFM4</accession>
<dbReference type="PANTHER" id="PTHR34070">
    <property type="entry name" value="ARMADILLO-TYPE FOLD"/>
    <property type="match status" value="1"/>
</dbReference>
<dbReference type="Pfam" id="PF08713">
    <property type="entry name" value="DNA_alkylation"/>
    <property type="match status" value="1"/>
</dbReference>
<dbReference type="CDD" id="cd07064">
    <property type="entry name" value="AlkD_like_1"/>
    <property type="match status" value="1"/>
</dbReference>
<dbReference type="RefSeq" id="WP_110521430.1">
    <property type="nucleotide sequence ID" value="NZ_PDOF01000003.1"/>
</dbReference>
<organism evidence="1 2">
    <name type="scientific">Alteribacter lacisalsi</name>
    <dbReference type="NCBI Taxonomy" id="2045244"/>
    <lineage>
        <taxon>Bacteria</taxon>
        <taxon>Bacillati</taxon>
        <taxon>Bacillota</taxon>
        <taxon>Bacilli</taxon>
        <taxon>Bacillales</taxon>
        <taxon>Bacillaceae</taxon>
        <taxon>Alteribacter</taxon>
    </lineage>
</organism>
<keyword evidence="2" id="KW-1185">Reference proteome</keyword>
<sequence>MLKEKLEAMFREHKNEANREAMENYMKNHFHFLGIKSPERKVLTREFLNETGIHKRNELPVDDLKQIWSLPEREFHYTVIEITARMKKVYEKHHLAFFRHLTVTNSWWDSVDGIAPNVIGVYFQKYPEQLGYADDWAQDDNKWLRRTAILYQLKYKKKTDEERLFRYCRLNREHPDFFIRKGIGWALREYSKTNPGAVEAFIEKTELSNLSEREGLKHIQRQKQQKGV</sequence>
<dbReference type="InterPro" id="IPR014825">
    <property type="entry name" value="DNA_alkylation"/>
</dbReference>
<evidence type="ECO:0000313" key="2">
    <source>
        <dbReference type="Proteomes" id="UP000248066"/>
    </source>
</evidence>
<protein>
    <submittedName>
        <fullName evidence="1">DNA alkylation repair protein</fullName>
    </submittedName>
</protein>
<dbReference type="EMBL" id="PDOF01000003">
    <property type="protein sequence ID" value="PYZ96155.1"/>
    <property type="molecule type" value="Genomic_DNA"/>
</dbReference>
<dbReference type="OrthoDB" id="9775346at2"/>
<dbReference type="Proteomes" id="UP000248066">
    <property type="component" value="Unassembled WGS sequence"/>
</dbReference>
<dbReference type="SUPFAM" id="SSF48371">
    <property type="entry name" value="ARM repeat"/>
    <property type="match status" value="1"/>
</dbReference>
<dbReference type="AlphaFoldDB" id="A0A2W0HFM4"/>
<name>A0A2W0HFM4_9BACI</name>